<feature type="signal peptide" evidence="1">
    <location>
        <begin position="1"/>
        <end position="19"/>
    </location>
</feature>
<dbReference type="RefSeq" id="WP_183403993.1">
    <property type="nucleotide sequence ID" value="NZ_JACHGG010000003.1"/>
</dbReference>
<evidence type="ECO:0000313" key="3">
    <source>
        <dbReference type="Proteomes" id="UP000532746"/>
    </source>
</evidence>
<protein>
    <recommendedName>
        <fullName evidence="4">DUF4252 domain-containing protein</fullName>
    </recommendedName>
</protein>
<evidence type="ECO:0000256" key="1">
    <source>
        <dbReference type="SAM" id="SignalP"/>
    </source>
</evidence>
<accession>A0A7W9T161</accession>
<proteinExistence type="predicted"/>
<organism evidence="2 3">
    <name type="scientific">Hymenobacter luteus</name>
    <dbReference type="NCBI Taxonomy" id="1411122"/>
    <lineage>
        <taxon>Bacteria</taxon>
        <taxon>Pseudomonadati</taxon>
        <taxon>Bacteroidota</taxon>
        <taxon>Cytophagia</taxon>
        <taxon>Cytophagales</taxon>
        <taxon>Hymenobacteraceae</taxon>
        <taxon>Hymenobacter</taxon>
    </lineage>
</organism>
<evidence type="ECO:0008006" key="4">
    <source>
        <dbReference type="Google" id="ProtNLM"/>
    </source>
</evidence>
<name>A0A7W9T161_9BACT</name>
<keyword evidence="3" id="KW-1185">Reference proteome</keyword>
<feature type="chain" id="PRO_5044847694" description="DUF4252 domain-containing protein" evidence="1">
    <location>
        <begin position="20"/>
        <end position="154"/>
    </location>
</feature>
<sequence length="154" mass="17709">MKILVKCLLIFNFTLAVFSCTSNLFIKKSTSSIDLYVMPISGFTRFNIDSTNIKNVCAVSKTIDNSKLLSNIEKWMNDTKMSSIDSFSYDNIRSMIVFNREKNVSTSMQVDVSGKVLWGSKVYILDKKGLYLILEPLSKEQRNNILKKMPMHQW</sequence>
<dbReference type="AlphaFoldDB" id="A0A7W9T161"/>
<evidence type="ECO:0000313" key="2">
    <source>
        <dbReference type="EMBL" id="MBB6059531.1"/>
    </source>
</evidence>
<comment type="caution">
    <text evidence="2">The sequence shown here is derived from an EMBL/GenBank/DDBJ whole genome shotgun (WGS) entry which is preliminary data.</text>
</comment>
<dbReference type="PROSITE" id="PS51257">
    <property type="entry name" value="PROKAR_LIPOPROTEIN"/>
    <property type="match status" value="1"/>
</dbReference>
<dbReference type="Proteomes" id="UP000532746">
    <property type="component" value="Unassembled WGS sequence"/>
</dbReference>
<dbReference type="EMBL" id="JACHGG010000003">
    <property type="protein sequence ID" value="MBB6059531.1"/>
    <property type="molecule type" value="Genomic_DNA"/>
</dbReference>
<gene>
    <name evidence="2" type="ORF">HNQ93_002391</name>
</gene>
<keyword evidence="1" id="KW-0732">Signal</keyword>
<reference evidence="2 3" key="1">
    <citation type="submission" date="2020-08" db="EMBL/GenBank/DDBJ databases">
        <title>Genomic Encyclopedia of Type Strains, Phase IV (KMG-IV): sequencing the most valuable type-strain genomes for metagenomic binning, comparative biology and taxonomic classification.</title>
        <authorList>
            <person name="Goeker M."/>
        </authorList>
    </citation>
    <scope>NUCLEOTIDE SEQUENCE [LARGE SCALE GENOMIC DNA]</scope>
    <source>
        <strain evidence="2 3">DSM 26718</strain>
    </source>
</reference>